<protein>
    <recommendedName>
        <fullName evidence="13">DNA-binding response regulator</fullName>
    </recommendedName>
</protein>
<dbReference type="InterPro" id="IPR001789">
    <property type="entry name" value="Sig_transdc_resp-reg_receiver"/>
</dbReference>
<dbReference type="EMBL" id="MOXJ01000028">
    <property type="protein sequence ID" value="PDO09762.1"/>
    <property type="molecule type" value="Genomic_DNA"/>
</dbReference>
<gene>
    <name evidence="11" type="ORF">BLM47_10785</name>
</gene>
<dbReference type="GO" id="GO:0043565">
    <property type="term" value="F:sequence-specific DNA binding"/>
    <property type="evidence" value="ECO:0007669"/>
    <property type="project" value="InterPro"/>
</dbReference>
<keyword evidence="6" id="KW-0238">DNA-binding</keyword>
<keyword evidence="7" id="KW-0804">Transcription</keyword>
<evidence type="ECO:0000256" key="8">
    <source>
        <dbReference type="PROSITE-ProRule" id="PRU00169"/>
    </source>
</evidence>
<name>A0A2A6DYJ3_9BACL</name>
<dbReference type="SUPFAM" id="SSF46689">
    <property type="entry name" value="Homeodomain-like"/>
    <property type="match status" value="2"/>
</dbReference>
<dbReference type="InterPro" id="IPR041522">
    <property type="entry name" value="CdaR_GGDEF"/>
</dbReference>
<evidence type="ECO:0000256" key="3">
    <source>
        <dbReference type="ARBA" id="ARBA00022553"/>
    </source>
</evidence>
<evidence type="ECO:0000259" key="10">
    <source>
        <dbReference type="PROSITE" id="PS50110"/>
    </source>
</evidence>
<dbReference type="Pfam" id="PF17853">
    <property type="entry name" value="GGDEF_2"/>
    <property type="match status" value="1"/>
</dbReference>
<comment type="caution">
    <text evidence="11">The sequence shown here is derived from an EMBL/GenBank/DDBJ whole genome shotgun (WGS) entry which is preliminary data.</text>
</comment>
<dbReference type="Gene3D" id="1.10.10.60">
    <property type="entry name" value="Homeodomain-like"/>
    <property type="match status" value="2"/>
</dbReference>
<dbReference type="PANTHER" id="PTHR42713:SF3">
    <property type="entry name" value="TRANSCRIPTIONAL REGULATORY PROTEIN HPTR"/>
    <property type="match status" value="1"/>
</dbReference>
<feature type="domain" description="HTH araC/xylS-type" evidence="9">
    <location>
        <begin position="428"/>
        <end position="526"/>
    </location>
</feature>
<keyword evidence="3 8" id="KW-0597">Phosphoprotein</keyword>
<evidence type="ECO:0000313" key="12">
    <source>
        <dbReference type="Proteomes" id="UP000243688"/>
    </source>
</evidence>
<dbReference type="SMART" id="SM00448">
    <property type="entry name" value="REC"/>
    <property type="match status" value="1"/>
</dbReference>
<evidence type="ECO:0000256" key="7">
    <source>
        <dbReference type="ARBA" id="ARBA00023163"/>
    </source>
</evidence>
<sequence>MKVLIADDERHVLEGLRDTIDWKGLGVRELEFTEDGRSAWEKFVAARPDLVITDMNMPHMDGIALIRRIREIDPDVPIVVLSAYDDFVYTKEAIHFNVSRYILKPSVPREIEREIRDVLREAEHRKAKEQLLGEYREQFERHLPALRELMMHQLLTAGEKAGPRLEERLRTLGVSAELLGGGVVIAARPDFAEDCALTERDKELYLFALSNMSAEIAREDGPAFVSYYAPDDCLAVLLYGEPDGLAKRAKRTALALADAARRYLRFDVFVGIGRLYRDVSKWPQSFREAREALKTAEMEGESPAFFVDDPQAKYPVESISRLFAALAREDGAEVAACWEEIGASFFRNERVTLAMAKMVSTAIICALSAFSVGDAEAEVGADRTAKLLRDVLRYTEKETLYRRLNEIVEANLEAFRRAVDPKSLSYVDYVKRAVAERYSQKVSFAELARELGLHRNYLSFLFKKETGMSFMQYLTRFRIEKAKSLLAKKRYMVYEVAEMVGYSDPAYFSRMFKQVTGLSPVEFVLQQQEGKVTPSMS</sequence>
<dbReference type="CDD" id="cd17536">
    <property type="entry name" value="REC_YesN-like"/>
    <property type="match status" value="1"/>
</dbReference>
<organism evidence="11 12">
    <name type="scientific">Candidatus Reconcilbacillus cellulovorans</name>
    <dbReference type="NCBI Taxonomy" id="1906605"/>
    <lineage>
        <taxon>Bacteria</taxon>
        <taxon>Bacillati</taxon>
        <taxon>Bacillota</taxon>
        <taxon>Bacilli</taxon>
        <taxon>Bacillales</taxon>
        <taxon>Paenibacillaceae</taxon>
        <taxon>Candidatus Reconcilbacillus</taxon>
    </lineage>
</organism>
<dbReference type="InterPro" id="IPR018062">
    <property type="entry name" value="HTH_AraC-typ_CS"/>
</dbReference>
<comment type="subcellular location">
    <subcellularLocation>
        <location evidence="1">Cytoplasm</location>
    </subcellularLocation>
</comment>
<reference evidence="11 12" key="1">
    <citation type="submission" date="2016-12" db="EMBL/GenBank/DDBJ databases">
        <title>Candidatus Reconcilibacillus cellulovorans genome.</title>
        <authorList>
            <person name="Kolinko S."/>
            <person name="Wu Y.-W."/>
            <person name="Tachea F."/>
            <person name="Denzel E."/>
            <person name="Hiras J."/>
            <person name="Baecker N."/>
            <person name="Chan L.J."/>
            <person name="Eichorst S.A."/>
            <person name="Frey D."/>
            <person name="Adams P.D."/>
            <person name="Pray T."/>
            <person name="Tanjore D."/>
            <person name="Petzold C.J."/>
            <person name="Gladden J.M."/>
            <person name="Simmons B.A."/>
            <person name="Singer S.W."/>
        </authorList>
    </citation>
    <scope>NUCLEOTIDE SEQUENCE [LARGE SCALE GENOMIC DNA]</scope>
    <source>
        <strain evidence="11">JTherm</strain>
    </source>
</reference>
<dbReference type="Pfam" id="PF00072">
    <property type="entry name" value="Response_reg"/>
    <property type="match status" value="1"/>
</dbReference>
<dbReference type="SUPFAM" id="SSF52172">
    <property type="entry name" value="CheY-like"/>
    <property type="match status" value="1"/>
</dbReference>
<evidence type="ECO:0000256" key="4">
    <source>
        <dbReference type="ARBA" id="ARBA00023012"/>
    </source>
</evidence>
<accession>A0A2A6DYJ3</accession>
<dbReference type="InterPro" id="IPR011006">
    <property type="entry name" value="CheY-like_superfamily"/>
</dbReference>
<dbReference type="InterPro" id="IPR018060">
    <property type="entry name" value="HTH_AraC"/>
</dbReference>
<keyword evidence="5" id="KW-0805">Transcription regulation</keyword>
<dbReference type="GO" id="GO:0005737">
    <property type="term" value="C:cytoplasm"/>
    <property type="evidence" value="ECO:0007669"/>
    <property type="project" value="UniProtKB-SubCell"/>
</dbReference>
<dbReference type="Pfam" id="PF12833">
    <property type="entry name" value="HTH_18"/>
    <property type="match status" value="1"/>
</dbReference>
<dbReference type="PROSITE" id="PS50110">
    <property type="entry name" value="RESPONSE_REGULATORY"/>
    <property type="match status" value="1"/>
</dbReference>
<keyword evidence="4" id="KW-0902">Two-component regulatory system</keyword>
<dbReference type="Gene3D" id="3.40.50.2300">
    <property type="match status" value="1"/>
</dbReference>
<dbReference type="PANTHER" id="PTHR42713">
    <property type="entry name" value="HISTIDINE KINASE-RELATED"/>
    <property type="match status" value="1"/>
</dbReference>
<keyword evidence="2" id="KW-0963">Cytoplasm</keyword>
<evidence type="ECO:0008006" key="13">
    <source>
        <dbReference type="Google" id="ProtNLM"/>
    </source>
</evidence>
<dbReference type="PROSITE" id="PS01124">
    <property type="entry name" value="HTH_ARAC_FAMILY_2"/>
    <property type="match status" value="1"/>
</dbReference>
<evidence type="ECO:0000256" key="5">
    <source>
        <dbReference type="ARBA" id="ARBA00023015"/>
    </source>
</evidence>
<dbReference type="PROSITE" id="PS00041">
    <property type="entry name" value="HTH_ARAC_FAMILY_1"/>
    <property type="match status" value="1"/>
</dbReference>
<dbReference type="InterPro" id="IPR020449">
    <property type="entry name" value="Tscrpt_reg_AraC-type_HTH"/>
</dbReference>
<dbReference type="GO" id="GO:0003700">
    <property type="term" value="F:DNA-binding transcription factor activity"/>
    <property type="evidence" value="ECO:0007669"/>
    <property type="project" value="InterPro"/>
</dbReference>
<proteinExistence type="predicted"/>
<evidence type="ECO:0000256" key="6">
    <source>
        <dbReference type="ARBA" id="ARBA00023125"/>
    </source>
</evidence>
<evidence type="ECO:0000313" key="11">
    <source>
        <dbReference type="EMBL" id="PDO09762.1"/>
    </source>
</evidence>
<dbReference type="PRINTS" id="PR00032">
    <property type="entry name" value="HTHARAC"/>
</dbReference>
<evidence type="ECO:0000256" key="2">
    <source>
        <dbReference type="ARBA" id="ARBA00022490"/>
    </source>
</evidence>
<evidence type="ECO:0000259" key="9">
    <source>
        <dbReference type="PROSITE" id="PS01124"/>
    </source>
</evidence>
<dbReference type="AlphaFoldDB" id="A0A2A6DYJ3"/>
<dbReference type="SMART" id="SM00342">
    <property type="entry name" value="HTH_ARAC"/>
    <property type="match status" value="1"/>
</dbReference>
<feature type="modified residue" description="4-aspartylphosphate" evidence="8">
    <location>
        <position position="54"/>
    </location>
</feature>
<dbReference type="InterPro" id="IPR051552">
    <property type="entry name" value="HptR"/>
</dbReference>
<dbReference type="Proteomes" id="UP000243688">
    <property type="component" value="Unassembled WGS sequence"/>
</dbReference>
<dbReference type="InterPro" id="IPR009057">
    <property type="entry name" value="Homeodomain-like_sf"/>
</dbReference>
<evidence type="ECO:0000256" key="1">
    <source>
        <dbReference type="ARBA" id="ARBA00004496"/>
    </source>
</evidence>
<feature type="domain" description="Response regulatory" evidence="10">
    <location>
        <begin position="2"/>
        <end position="119"/>
    </location>
</feature>
<dbReference type="GO" id="GO:0000160">
    <property type="term" value="P:phosphorelay signal transduction system"/>
    <property type="evidence" value="ECO:0007669"/>
    <property type="project" value="UniProtKB-KW"/>
</dbReference>